<keyword evidence="2" id="KW-0812">Transmembrane</keyword>
<evidence type="ECO:0000313" key="3">
    <source>
        <dbReference type="EMBL" id="ORA77599.1"/>
    </source>
</evidence>
<sequence>MDECMKTFSAQECANIKARREGSPPPFEHKDPHGGVGALTQPRVWFTIIAAIVLGSVVIIASLYALSGVAEGVKKVKGAIKEAEAEEARKKAQEEAEAAAAQRAEDERRAARERAEEAKEKDKAHGWGNVEDYLDFVGEDE</sequence>
<feature type="transmembrane region" description="Helical" evidence="2">
    <location>
        <begin position="44"/>
        <end position="66"/>
    </location>
</feature>
<gene>
    <name evidence="3" type="ORF">BST28_17505</name>
</gene>
<evidence type="ECO:0000256" key="1">
    <source>
        <dbReference type="SAM" id="MobiDB-lite"/>
    </source>
</evidence>
<proteinExistence type="predicted"/>
<dbReference type="AlphaFoldDB" id="A0A1X0DZA6"/>
<keyword evidence="2" id="KW-1133">Transmembrane helix</keyword>
<evidence type="ECO:0000313" key="4">
    <source>
        <dbReference type="Proteomes" id="UP000192713"/>
    </source>
</evidence>
<reference evidence="3 4" key="1">
    <citation type="submission" date="2017-02" db="EMBL/GenBank/DDBJ databases">
        <title>The new phylogeny of genus Mycobacterium.</title>
        <authorList>
            <person name="Tortoli E."/>
            <person name="Trovato A."/>
            <person name="Cirillo D.M."/>
        </authorList>
    </citation>
    <scope>NUCLEOTIDE SEQUENCE [LARGE SCALE GENOMIC DNA]</scope>
    <source>
        <strain evidence="3 4">DSM 45093</strain>
    </source>
</reference>
<accession>A0A1X0DZA6</accession>
<name>A0A1X0DZA6_9MYCO</name>
<protein>
    <submittedName>
        <fullName evidence="3">Uncharacterized protein</fullName>
    </submittedName>
</protein>
<dbReference type="Proteomes" id="UP000192713">
    <property type="component" value="Unassembled WGS sequence"/>
</dbReference>
<comment type="caution">
    <text evidence="3">The sequence shown here is derived from an EMBL/GenBank/DDBJ whole genome shotgun (WGS) entry which is preliminary data.</text>
</comment>
<feature type="compositionally biased region" description="Basic and acidic residues" evidence="1">
    <location>
        <begin position="103"/>
        <end position="125"/>
    </location>
</feature>
<dbReference type="EMBL" id="MVHU01000030">
    <property type="protein sequence ID" value="ORA77599.1"/>
    <property type="molecule type" value="Genomic_DNA"/>
</dbReference>
<evidence type="ECO:0000256" key="2">
    <source>
        <dbReference type="SAM" id="Phobius"/>
    </source>
</evidence>
<keyword evidence="2" id="KW-0472">Membrane</keyword>
<feature type="region of interest" description="Disordered" evidence="1">
    <location>
        <begin position="89"/>
        <end position="126"/>
    </location>
</feature>
<organism evidence="3 4">
    <name type="scientific">Mycolicibacter kumamotonensis</name>
    <dbReference type="NCBI Taxonomy" id="354243"/>
    <lineage>
        <taxon>Bacteria</taxon>
        <taxon>Bacillati</taxon>
        <taxon>Actinomycetota</taxon>
        <taxon>Actinomycetes</taxon>
        <taxon>Mycobacteriales</taxon>
        <taxon>Mycobacteriaceae</taxon>
        <taxon>Mycolicibacter</taxon>
    </lineage>
</organism>